<dbReference type="RefSeq" id="WP_142097072.1">
    <property type="nucleotide sequence ID" value="NZ_VFPH01000001.1"/>
</dbReference>
<dbReference type="AlphaFoldDB" id="A0A543GBM7"/>
<protein>
    <recommendedName>
        <fullName evidence="3">VOC domain-containing protein</fullName>
    </recommendedName>
</protein>
<sequence>MFTGAHVILHSRDAEADRAFLRDTLAFPNVDAGGGWLIFKLPPAEVAVHPTDAEPKHELYLMCDDIEKVLNAKGISVVEPASDQGWGILASIRLPSGTPLSIYEPRHPVAHDL</sequence>
<proteinExistence type="predicted"/>
<dbReference type="EMBL" id="VFPH01000001">
    <property type="protein sequence ID" value="TQM43481.1"/>
    <property type="molecule type" value="Genomic_DNA"/>
</dbReference>
<reference evidence="1 2" key="1">
    <citation type="submission" date="2019-06" db="EMBL/GenBank/DDBJ databases">
        <title>Sequencing the genomes of 1000 actinobacteria strains.</title>
        <authorList>
            <person name="Klenk H.-P."/>
        </authorList>
    </citation>
    <scope>NUCLEOTIDE SEQUENCE [LARGE SCALE GENOMIC DNA]</scope>
    <source>
        <strain evidence="1 2">DSM 45511</strain>
    </source>
</reference>
<evidence type="ECO:0000313" key="2">
    <source>
        <dbReference type="Proteomes" id="UP000319818"/>
    </source>
</evidence>
<gene>
    <name evidence="1" type="ORF">FB388_0827</name>
</gene>
<dbReference type="Gene3D" id="3.10.180.10">
    <property type="entry name" value="2,3-Dihydroxybiphenyl 1,2-Dioxygenase, domain 1"/>
    <property type="match status" value="1"/>
</dbReference>
<dbReference type="OrthoDB" id="2611891at2"/>
<accession>A0A543GBM7</accession>
<comment type="caution">
    <text evidence="1">The sequence shown here is derived from an EMBL/GenBank/DDBJ whole genome shotgun (WGS) entry which is preliminary data.</text>
</comment>
<dbReference type="SUPFAM" id="SSF54593">
    <property type="entry name" value="Glyoxalase/Bleomycin resistance protein/Dihydroxybiphenyl dioxygenase"/>
    <property type="match status" value="1"/>
</dbReference>
<evidence type="ECO:0000313" key="1">
    <source>
        <dbReference type="EMBL" id="TQM43481.1"/>
    </source>
</evidence>
<evidence type="ECO:0008006" key="3">
    <source>
        <dbReference type="Google" id="ProtNLM"/>
    </source>
</evidence>
<dbReference type="Proteomes" id="UP000319818">
    <property type="component" value="Unassembled WGS sequence"/>
</dbReference>
<keyword evidence="2" id="KW-1185">Reference proteome</keyword>
<dbReference type="InterPro" id="IPR029068">
    <property type="entry name" value="Glyas_Bleomycin-R_OHBP_Dase"/>
</dbReference>
<name>A0A543GBM7_9PSEU</name>
<organism evidence="1 2">
    <name type="scientific">Pseudonocardia cypriaca</name>
    <dbReference type="NCBI Taxonomy" id="882449"/>
    <lineage>
        <taxon>Bacteria</taxon>
        <taxon>Bacillati</taxon>
        <taxon>Actinomycetota</taxon>
        <taxon>Actinomycetes</taxon>
        <taxon>Pseudonocardiales</taxon>
        <taxon>Pseudonocardiaceae</taxon>
        <taxon>Pseudonocardia</taxon>
    </lineage>
</organism>